<keyword evidence="1 2" id="KW-0238">DNA-binding</keyword>
<dbReference type="PANTHER" id="PTHR43479:SF11">
    <property type="entry name" value="ACREF_ENVCD OPERON REPRESSOR-RELATED"/>
    <property type="match status" value="1"/>
</dbReference>
<dbReference type="InterPro" id="IPR023772">
    <property type="entry name" value="DNA-bd_HTH_TetR-type_CS"/>
</dbReference>
<dbReference type="InterPro" id="IPR050624">
    <property type="entry name" value="HTH-type_Tx_Regulator"/>
</dbReference>
<dbReference type="SUPFAM" id="SSF46689">
    <property type="entry name" value="Homeodomain-like"/>
    <property type="match status" value="1"/>
</dbReference>
<dbReference type="PRINTS" id="PR00455">
    <property type="entry name" value="HTHTETR"/>
</dbReference>
<evidence type="ECO:0000313" key="4">
    <source>
        <dbReference type="EMBL" id="AGS53713.1"/>
    </source>
</evidence>
<dbReference type="Gene3D" id="1.10.357.10">
    <property type="entry name" value="Tetracycline Repressor, domain 2"/>
    <property type="match status" value="1"/>
</dbReference>
<accession>A0A806K1Z8</accession>
<feature type="DNA-binding region" description="H-T-H motif" evidence="2">
    <location>
        <begin position="31"/>
        <end position="50"/>
    </location>
</feature>
<name>A0A806K1Z8_9BACT</name>
<dbReference type="InterPro" id="IPR009057">
    <property type="entry name" value="Homeodomain-like_sf"/>
</dbReference>
<dbReference type="EMBL" id="JQ844246">
    <property type="protein sequence ID" value="AGS53713.1"/>
    <property type="molecule type" value="Genomic_DNA"/>
</dbReference>
<dbReference type="Pfam" id="PF21303">
    <property type="entry name" value="TetR_C_39"/>
    <property type="match status" value="1"/>
</dbReference>
<proteinExistence type="predicted"/>
<dbReference type="Pfam" id="PF00440">
    <property type="entry name" value="TetR_N"/>
    <property type="match status" value="1"/>
</dbReference>
<dbReference type="PROSITE" id="PS01081">
    <property type="entry name" value="HTH_TETR_1"/>
    <property type="match status" value="1"/>
</dbReference>
<feature type="domain" description="HTH tetR-type" evidence="3">
    <location>
        <begin position="8"/>
        <end position="68"/>
    </location>
</feature>
<evidence type="ECO:0000256" key="1">
    <source>
        <dbReference type="ARBA" id="ARBA00023125"/>
    </source>
</evidence>
<protein>
    <submittedName>
        <fullName evidence="4">Transcriptional regulator, TetR family</fullName>
    </submittedName>
</protein>
<sequence length="217" mass="24433">MRTIKEPEIRKGEILDAAEKLFATKGYEAATVNDILDVVQIAKGTFYYHFKSKEDVLDGIVKRQIDAGLEKAQAIAADPRLSIEEKLLSVILAQKPQEPVQEEILPVLHEPANALLHQKIISEYVIRLSPILAKIVQEGITQKIFNTPYPQEITEIILTAGLVIFDAAYFQWTQEEQAQRISAFVYTMECLTGAKQGSLMQLSRMFSKDTEKINQLG</sequence>
<dbReference type="GO" id="GO:0003677">
    <property type="term" value="F:DNA binding"/>
    <property type="evidence" value="ECO:0007669"/>
    <property type="project" value="UniProtKB-UniRule"/>
</dbReference>
<dbReference type="InterPro" id="IPR001647">
    <property type="entry name" value="HTH_TetR"/>
</dbReference>
<evidence type="ECO:0000256" key="2">
    <source>
        <dbReference type="PROSITE-ProRule" id="PRU00335"/>
    </source>
</evidence>
<evidence type="ECO:0000259" key="3">
    <source>
        <dbReference type="PROSITE" id="PS50977"/>
    </source>
</evidence>
<dbReference type="PANTHER" id="PTHR43479">
    <property type="entry name" value="ACREF/ENVCD OPERON REPRESSOR-RELATED"/>
    <property type="match status" value="1"/>
</dbReference>
<dbReference type="InterPro" id="IPR049149">
    <property type="entry name" value="TetR/AcrR_C"/>
</dbReference>
<organism evidence="4">
    <name type="scientific">uncultured bacterium contig00068</name>
    <dbReference type="NCBI Taxonomy" id="1181549"/>
    <lineage>
        <taxon>Bacteria</taxon>
        <taxon>environmental samples</taxon>
    </lineage>
</organism>
<dbReference type="PROSITE" id="PS50977">
    <property type="entry name" value="HTH_TETR_2"/>
    <property type="match status" value="1"/>
</dbReference>
<reference evidence="4" key="1">
    <citation type="submission" date="2012-03" db="EMBL/GenBank/DDBJ databases">
        <title>Functional metagenomics reveals considerable lignocellulase gene clusters in the gut microbiome of a wood-feeding higher termite.</title>
        <authorList>
            <person name="Liu N."/>
        </authorList>
    </citation>
    <scope>NUCLEOTIDE SEQUENCE</scope>
</reference>
<dbReference type="AlphaFoldDB" id="A0A806K1Z8"/>